<comment type="similarity">
    <text evidence="1">Belongs to the DprA/Smf family.</text>
</comment>
<feature type="domain" description="Smf/DprA SLOG" evidence="2">
    <location>
        <begin position="76"/>
        <end position="297"/>
    </location>
</feature>
<name>A0A848K7F5_9NOCA</name>
<proteinExistence type="inferred from homology"/>
<protein>
    <submittedName>
        <fullName evidence="4">DNA-protecting protein DprA</fullName>
    </submittedName>
</protein>
<dbReference type="EMBL" id="VCQU01000001">
    <property type="protein sequence ID" value="NMN94299.1"/>
    <property type="molecule type" value="Genomic_DNA"/>
</dbReference>
<dbReference type="GO" id="GO:0009294">
    <property type="term" value="P:DNA-mediated transformation"/>
    <property type="evidence" value="ECO:0007669"/>
    <property type="project" value="InterPro"/>
</dbReference>
<feature type="domain" description="DprA winged helix" evidence="3">
    <location>
        <begin position="336"/>
        <end position="366"/>
    </location>
</feature>
<dbReference type="Proteomes" id="UP000535543">
    <property type="component" value="Unassembled WGS sequence"/>
</dbReference>
<keyword evidence="5" id="KW-1185">Reference proteome</keyword>
<dbReference type="NCBIfam" id="TIGR00732">
    <property type="entry name" value="dprA"/>
    <property type="match status" value="1"/>
</dbReference>
<evidence type="ECO:0000313" key="4">
    <source>
        <dbReference type="EMBL" id="NMN94299.1"/>
    </source>
</evidence>
<comment type="caution">
    <text evidence="4">The sequence shown here is derived from an EMBL/GenBank/DDBJ whole genome shotgun (WGS) entry which is preliminary data.</text>
</comment>
<evidence type="ECO:0000259" key="2">
    <source>
        <dbReference type="Pfam" id="PF02481"/>
    </source>
</evidence>
<dbReference type="InterPro" id="IPR003488">
    <property type="entry name" value="DprA"/>
</dbReference>
<dbReference type="PANTHER" id="PTHR43022">
    <property type="entry name" value="PROTEIN SMF"/>
    <property type="match status" value="1"/>
</dbReference>
<dbReference type="SUPFAM" id="SSF102405">
    <property type="entry name" value="MCP/YpsA-like"/>
    <property type="match status" value="1"/>
</dbReference>
<dbReference type="RefSeq" id="WP_169584968.1">
    <property type="nucleotide sequence ID" value="NZ_VCQU01000001.1"/>
</dbReference>
<dbReference type="PANTHER" id="PTHR43022:SF1">
    <property type="entry name" value="PROTEIN SMF"/>
    <property type="match status" value="1"/>
</dbReference>
<dbReference type="Pfam" id="PF02481">
    <property type="entry name" value="DNA_processg_A"/>
    <property type="match status" value="1"/>
</dbReference>
<dbReference type="InterPro" id="IPR041614">
    <property type="entry name" value="DprA_WH"/>
</dbReference>
<dbReference type="Gene3D" id="3.40.50.450">
    <property type="match status" value="1"/>
</dbReference>
<dbReference type="InterPro" id="IPR057666">
    <property type="entry name" value="DrpA_SLOG"/>
</dbReference>
<reference evidence="4 5" key="1">
    <citation type="submission" date="2019-05" db="EMBL/GenBank/DDBJ databases">
        <authorList>
            <person name="Lee S.D."/>
        </authorList>
    </citation>
    <scope>NUCLEOTIDE SEQUENCE [LARGE SCALE GENOMIC DNA]</scope>
    <source>
        <strain evidence="4 5">YC2-7</strain>
    </source>
</reference>
<dbReference type="Pfam" id="PF17782">
    <property type="entry name" value="WHD_DprA"/>
    <property type="match status" value="1"/>
</dbReference>
<evidence type="ECO:0000259" key="3">
    <source>
        <dbReference type="Pfam" id="PF17782"/>
    </source>
</evidence>
<evidence type="ECO:0000313" key="5">
    <source>
        <dbReference type="Proteomes" id="UP000535543"/>
    </source>
</evidence>
<organism evidence="4 5">
    <name type="scientific">Antrihabitans stalactiti</name>
    <dbReference type="NCBI Taxonomy" id="2584121"/>
    <lineage>
        <taxon>Bacteria</taxon>
        <taxon>Bacillati</taxon>
        <taxon>Actinomycetota</taxon>
        <taxon>Actinomycetes</taxon>
        <taxon>Mycobacteriales</taxon>
        <taxon>Nocardiaceae</taxon>
        <taxon>Antrihabitans</taxon>
    </lineage>
</organism>
<gene>
    <name evidence="4" type="primary">dprA</name>
    <name evidence="4" type="ORF">FGL95_04505</name>
</gene>
<dbReference type="AlphaFoldDB" id="A0A848K7F5"/>
<accession>A0A848K7F5</accession>
<reference evidence="4 5" key="2">
    <citation type="submission" date="2020-06" db="EMBL/GenBank/DDBJ databases">
        <title>Antribacter stalactiti gen. nov., sp. nov., a new member of the family Nacardiaceae isolated from a cave.</title>
        <authorList>
            <person name="Kim I.S."/>
        </authorList>
    </citation>
    <scope>NUCLEOTIDE SEQUENCE [LARGE SCALE GENOMIC DNA]</scope>
    <source>
        <strain evidence="4 5">YC2-7</strain>
    </source>
</reference>
<evidence type="ECO:0000256" key="1">
    <source>
        <dbReference type="ARBA" id="ARBA00006525"/>
    </source>
</evidence>
<sequence length="380" mass="39960">MNDDSSRSAWAYLSSVAQGPCGPLSDLVAAVGADDAARAVREWDLPPALQKVTQSRRHLDTAADDLELIESLGGRFVTPDDAEWPSWRMLAFDGCDSGRESELVAPLGLWVLGTASLAELTDRAIGVVGTRAPSNYGTSVTADIASDLAAQGWTIVSGAAFGVDAAAHRAALAVEGASIAVLACGVDRAYPAAHQALLRRIAEDGLVVSEYAPNTTPQRHRFLERNRLIAVLSDAVAVIEAGRRSGARNTAKWARRLGRPALAVPGSVNSTTSVGCNQMIREGEAILVANASDVLVEAGPLRLPVDEVTLDQRVTDGLVGDQLLVYEALPVVGGLAPQQLAEASGLPIGNVRAALPMLELAGFVVSDESGWHRVRQRRAS</sequence>